<reference evidence="2" key="2">
    <citation type="submission" date="2020-09" db="EMBL/GenBank/DDBJ databases">
        <authorList>
            <person name="Sun Q."/>
            <person name="Zhou Y."/>
        </authorList>
    </citation>
    <scope>NUCLEOTIDE SEQUENCE</scope>
    <source>
        <strain evidence="2">CGMCC 1.10749</strain>
    </source>
</reference>
<dbReference type="AlphaFoldDB" id="A0A8H9FUV5"/>
<sequence length="564" mass="57897">MTPSPGWPSAASSASRPAPVWGGDLPAAGIVILATVVCVATVGGWTGWSVLREPLWAWCALALAVAAGGSLLVRAGRAHVPRGGFAALLLPLPASSVVAVTVVGVVRGAPRGLEWFLNGDHPRHVVYVADTWAQGSLTYAVDGYPRGWHSLLATLWTLSGAGLDAEHVLRLLELMGAASLLLSASLALALAHTGHALAGRLGLSSRASIVVGVVVSALSLLNVFLANYQALGYENSLLAALAVVVCCREVLLRAGTALSLVTTASAVVVVAHAWQLLLPSVVLPALWCAGVAWRSGLGRRRLVVALLACATLVFAGPGVLAVVTGVGLDHAAEPGPDSPVPLVLLVMGLGASLLLGLASRDWPTRCIGAVNALPAATALALALSLGVGPLHYYPSKLLWQAALLSLPALGVAIAAAAVGAVRRIGVVLLFGRVLAVLGAVVSVYALALPWGAQVGAWSTVDGGRVVTALATPRAEEAVVVWLEGSPTTDSVTRILLDAFRVESTRARVPQARTTVGEECALLRTASRPLVLSTADEEQVSARYACDGAVIVEVLRVSPRTTGHR</sequence>
<protein>
    <submittedName>
        <fullName evidence="2">Uncharacterized protein</fullName>
    </submittedName>
</protein>
<evidence type="ECO:0000313" key="2">
    <source>
        <dbReference type="EMBL" id="GGB84881.1"/>
    </source>
</evidence>
<keyword evidence="1" id="KW-0472">Membrane</keyword>
<feature type="transmembrane region" description="Helical" evidence="1">
    <location>
        <begin position="203"/>
        <end position="225"/>
    </location>
</feature>
<feature type="transmembrane region" description="Helical" evidence="1">
    <location>
        <begin position="85"/>
        <end position="106"/>
    </location>
</feature>
<accession>A0A8H9FUV5</accession>
<feature type="transmembrane region" description="Helical" evidence="1">
    <location>
        <begin position="237"/>
        <end position="261"/>
    </location>
</feature>
<feature type="transmembrane region" description="Helical" evidence="1">
    <location>
        <begin position="398"/>
        <end position="421"/>
    </location>
</feature>
<comment type="caution">
    <text evidence="2">The sequence shown here is derived from an EMBL/GenBank/DDBJ whole genome shotgun (WGS) entry which is preliminary data.</text>
</comment>
<feature type="transmembrane region" description="Helical" evidence="1">
    <location>
        <begin position="340"/>
        <end position="358"/>
    </location>
</feature>
<evidence type="ECO:0000313" key="3">
    <source>
        <dbReference type="Proteomes" id="UP000628079"/>
    </source>
</evidence>
<evidence type="ECO:0000256" key="1">
    <source>
        <dbReference type="SAM" id="Phobius"/>
    </source>
</evidence>
<keyword evidence="1" id="KW-1133">Transmembrane helix</keyword>
<feature type="transmembrane region" description="Helical" evidence="1">
    <location>
        <begin position="25"/>
        <end position="48"/>
    </location>
</feature>
<feature type="transmembrane region" description="Helical" evidence="1">
    <location>
        <begin position="171"/>
        <end position="191"/>
    </location>
</feature>
<feature type="transmembrane region" description="Helical" evidence="1">
    <location>
        <begin position="55"/>
        <end position="73"/>
    </location>
</feature>
<dbReference type="Proteomes" id="UP000628079">
    <property type="component" value="Unassembled WGS sequence"/>
</dbReference>
<gene>
    <name evidence="2" type="ORF">GCM10011314_25680</name>
</gene>
<keyword evidence="1" id="KW-0812">Transmembrane</keyword>
<reference evidence="2" key="1">
    <citation type="journal article" date="2014" name="Int. J. Syst. Evol. Microbiol.">
        <title>Complete genome sequence of Corynebacterium casei LMG S-19264T (=DSM 44701T), isolated from a smear-ripened cheese.</title>
        <authorList>
            <consortium name="US DOE Joint Genome Institute (JGI-PGF)"/>
            <person name="Walter F."/>
            <person name="Albersmeier A."/>
            <person name="Kalinowski J."/>
            <person name="Ruckert C."/>
        </authorList>
    </citation>
    <scope>NUCLEOTIDE SEQUENCE</scope>
    <source>
        <strain evidence="2">CGMCC 1.10749</strain>
    </source>
</reference>
<proteinExistence type="predicted"/>
<feature type="transmembrane region" description="Helical" evidence="1">
    <location>
        <begin position="305"/>
        <end position="328"/>
    </location>
</feature>
<feature type="transmembrane region" description="Helical" evidence="1">
    <location>
        <begin position="433"/>
        <end position="452"/>
    </location>
</feature>
<organism evidence="2 3">
    <name type="scientific">Knoellia flava</name>
    <dbReference type="NCBI Taxonomy" id="913969"/>
    <lineage>
        <taxon>Bacteria</taxon>
        <taxon>Bacillati</taxon>
        <taxon>Actinomycetota</taxon>
        <taxon>Actinomycetes</taxon>
        <taxon>Micrococcales</taxon>
        <taxon>Intrasporangiaceae</taxon>
        <taxon>Knoellia</taxon>
    </lineage>
</organism>
<name>A0A8H9FUV5_9MICO</name>
<feature type="transmembrane region" description="Helical" evidence="1">
    <location>
        <begin position="273"/>
        <end position="293"/>
    </location>
</feature>
<dbReference type="EMBL" id="BMEA01000002">
    <property type="protein sequence ID" value="GGB84881.1"/>
    <property type="molecule type" value="Genomic_DNA"/>
</dbReference>
<feature type="transmembrane region" description="Helical" evidence="1">
    <location>
        <begin position="370"/>
        <end position="392"/>
    </location>
</feature>